<name>A0A4Y2CE43_ARAVE</name>
<reference evidence="1 2" key="1">
    <citation type="journal article" date="2019" name="Sci. Rep.">
        <title>Orb-weaving spider Araneus ventricosus genome elucidates the spidroin gene catalogue.</title>
        <authorList>
            <person name="Kono N."/>
            <person name="Nakamura H."/>
            <person name="Ohtoshi R."/>
            <person name="Moran D.A.P."/>
            <person name="Shinohara A."/>
            <person name="Yoshida Y."/>
            <person name="Fujiwara M."/>
            <person name="Mori M."/>
            <person name="Tomita M."/>
            <person name="Arakawa K."/>
        </authorList>
    </citation>
    <scope>NUCLEOTIDE SEQUENCE [LARGE SCALE GENOMIC DNA]</scope>
</reference>
<evidence type="ECO:0000313" key="2">
    <source>
        <dbReference type="Proteomes" id="UP000499080"/>
    </source>
</evidence>
<gene>
    <name evidence="1" type="ORF">AVEN_109376_1</name>
</gene>
<organism evidence="1 2">
    <name type="scientific">Araneus ventricosus</name>
    <name type="common">Orbweaver spider</name>
    <name type="synonym">Epeira ventricosa</name>
    <dbReference type="NCBI Taxonomy" id="182803"/>
    <lineage>
        <taxon>Eukaryota</taxon>
        <taxon>Metazoa</taxon>
        <taxon>Ecdysozoa</taxon>
        <taxon>Arthropoda</taxon>
        <taxon>Chelicerata</taxon>
        <taxon>Arachnida</taxon>
        <taxon>Araneae</taxon>
        <taxon>Araneomorphae</taxon>
        <taxon>Entelegynae</taxon>
        <taxon>Araneoidea</taxon>
        <taxon>Araneidae</taxon>
        <taxon>Araneus</taxon>
    </lineage>
</organism>
<sequence length="89" mass="9949">MGAYQPCPPDQTGRLTITQSTCFGTLFMDLLYYYYFYPPADVISWAGPLFSGGISQHSAWGGLRKSGHVASGPPLSKWDRAQVQDRQRF</sequence>
<dbReference type="EMBL" id="BGPR01086228">
    <property type="protein sequence ID" value="GBM02613.1"/>
    <property type="molecule type" value="Genomic_DNA"/>
</dbReference>
<comment type="caution">
    <text evidence="1">The sequence shown here is derived from an EMBL/GenBank/DDBJ whole genome shotgun (WGS) entry which is preliminary data.</text>
</comment>
<proteinExistence type="predicted"/>
<keyword evidence="2" id="KW-1185">Reference proteome</keyword>
<protein>
    <submittedName>
        <fullName evidence="1">Uncharacterized protein</fullName>
    </submittedName>
</protein>
<dbReference type="AlphaFoldDB" id="A0A4Y2CE43"/>
<accession>A0A4Y2CE43</accession>
<dbReference type="Proteomes" id="UP000499080">
    <property type="component" value="Unassembled WGS sequence"/>
</dbReference>
<evidence type="ECO:0000313" key="1">
    <source>
        <dbReference type="EMBL" id="GBM02613.1"/>
    </source>
</evidence>